<sequence>MLLVTVLQAPSAVAEGGKLTLLYSDLAPYVTASSKGAQGFLADHLEAAAGAAGVQLDWSYMPWENQMPLLRRAPGNVCAAALFDTPARREFLVFTEAIGKDYGMAVVVRKTDDRISGHTSLASLLDDPRLKGVVQVETSYGPFVDPLLEGRDLLVSSGSTPRVLRDLAEGTGDYLVVSGPTVEFLIPQYGLEGQLEILTDLTDMQDDIFFYIGCTITTDAKVLTRLNRELRRMGPVCPDGPCR</sequence>
<evidence type="ECO:0000256" key="1">
    <source>
        <dbReference type="ARBA" id="ARBA00022729"/>
    </source>
</evidence>
<dbReference type="Gene3D" id="3.40.190.10">
    <property type="entry name" value="Periplasmic binding protein-like II"/>
    <property type="match status" value="2"/>
</dbReference>
<dbReference type="STRING" id="637679.GCA_001550055_01861"/>
<accession>A0A1G6ZWW8</accession>
<dbReference type="PANTHER" id="PTHR35936">
    <property type="entry name" value="MEMBRANE-BOUND LYTIC MUREIN TRANSGLYCOSYLASE F"/>
    <property type="match status" value="1"/>
</dbReference>
<name>A0A1G6ZWW8_9PROT</name>
<proteinExistence type="predicted"/>
<gene>
    <name evidence="3" type="ORF">SAMN04488071_1995</name>
</gene>
<dbReference type="AlphaFoldDB" id="A0A1G6ZWW8"/>
<dbReference type="InterPro" id="IPR001638">
    <property type="entry name" value="Solute-binding_3/MltF_N"/>
</dbReference>
<organism evidence="3 4">
    <name type="scientific">Kordiimonas lacus</name>
    <dbReference type="NCBI Taxonomy" id="637679"/>
    <lineage>
        <taxon>Bacteria</taxon>
        <taxon>Pseudomonadati</taxon>
        <taxon>Pseudomonadota</taxon>
        <taxon>Alphaproteobacteria</taxon>
        <taxon>Kordiimonadales</taxon>
        <taxon>Kordiimonadaceae</taxon>
        <taxon>Kordiimonas</taxon>
    </lineage>
</organism>
<evidence type="ECO:0000259" key="2">
    <source>
        <dbReference type="Pfam" id="PF00497"/>
    </source>
</evidence>
<keyword evidence="4" id="KW-1185">Reference proteome</keyword>
<evidence type="ECO:0000313" key="3">
    <source>
        <dbReference type="EMBL" id="SDE07174.1"/>
    </source>
</evidence>
<dbReference type="Pfam" id="PF00497">
    <property type="entry name" value="SBP_bac_3"/>
    <property type="match status" value="1"/>
</dbReference>
<dbReference type="Proteomes" id="UP000183685">
    <property type="component" value="Unassembled WGS sequence"/>
</dbReference>
<reference evidence="3 4" key="1">
    <citation type="submission" date="2016-10" db="EMBL/GenBank/DDBJ databases">
        <authorList>
            <person name="de Groot N.N."/>
        </authorList>
    </citation>
    <scope>NUCLEOTIDE SEQUENCE [LARGE SCALE GENOMIC DNA]</scope>
    <source>
        <strain evidence="3 4">CGMCC 1.9109</strain>
    </source>
</reference>
<feature type="domain" description="Solute-binding protein family 3/N-terminal" evidence="2">
    <location>
        <begin position="25"/>
        <end position="231"/>
    </location>
</feature>
<dbReference type="EMBL" id="FNAK01000004">
    <property type="protein sequence ID" value="SDE07174.1"/>
    <property type="molecule type" value="Genomic_DNA"/>
</dbReference>
<dbReference type="SUPFAM" id="SSF53850">
    <property type="entry name" value="Periplasmic binding protein-like II"/>
    <property type="match status" value="1"/>
</dbReference>
<keyword evidence="1" id="KW-0732">Signal</keyword>
<dbReference type="PANTHER" id="PTHR35936:SF19">
    <property type="entry name" value="AMINO-ACID-BINDING PROTEIN YXEM-RELATED"/>
    <property type="match status" value="1"/>
</dbReference>
<evidence type="ECO:0000313" key="4">
    <source>
        <dbReference type="Proteomes" id="UP000183685"/>
    </source>
</evidence>
<protein>
    <submittedName>
        <fullName evidence="3">ABC-type amino acid transport substrate-binding protein</fullName>
    </submittedName>
</protein>